<dbReference type="PATRIC" id="fig|1255043.3.peg.1007"/>
<evidence type="ECO:0008006" key="4">
    <source>
        <dbReference type="Google" id="ProtNLM"/>
    </source>
</evidence>
<keyword evidence="1" id="KW-1133">Transmembrane helix</keyword>
<dbReference type="Proteomes" id="UP000010809">
    <property type="component" value="Chromosome"/>
</dbReference>
<dbReference type="Pfam" id="PF11376">
    <property type="entry name" value="DUF3179"/>
    <property type="match status" value="1"/>
</dbReference>
<reference evidence="2" key="1">
    <citation type="submission" date="2015-12" db="EMBL/GenBank/DDBJ databases">
        <authorList>
            <person name="Tikhonova T.V."/>
            <person name="Pavlov A.R."/>
            <person name="Beletsky A.V."/>
            <person name="Mardanov A.V."/>
            <person name="Sorokin D.Y."/>
            <person name="Ravin N.V."/>
            <person name="Popov V.O."/>
        </authorList>
    </citation>
    <scope>NUCLEOTIDE SEQUENCE</scope>
    <source>
        <strain evidence="2">DSM 14787</strain>
    </source>
</reference>
<dbReference type="AlphaFoldDB" id="L0DUL6"/>
<dbReference type="RefSeq" id="WP_015257826.1">
    <property type="nucleotide sequence ID" value="NC_019902.2"/>
</dbReference>
<dbReference type="EMBL" id="CP003989">
    <property type="protein sequence ID" value="AGA32685.1"/>
    <property type="molecule type" value="Genomic_DNA"/>
</dbReference>
<keyword evidence="1" id="KW-0812">Transmembrane</keyword>
<evidence type="ECO:0000313" key="2">
    <source>
        <dbReference type="EMBL" id="AGA32685.1"/>
    </source>
</evidence>
<gene>
    <name evidence="2" type="ordered locus">TVNIR_1001</name>
</gene>
<dbReference type="PROSITE" id="PS51318">
    <property type="entry name" value="TAT"/>
    <property type="match status" value="1"/>
</dbReference>
<organism evidence="2 3">
    <name type="scientific">Thioalkalivibrio nitratireducens (strain DSM 14787 / UNIQEM 213 / ALEN2)</name>
    <dbReference type="NCBI Taxonomy" id="1255043"/>
    <lineage>
        <taxon>Bacteria</taxon>
        <taxon>Pseudomonadati</taxon>
        <taxon>Pseudomonadota</taxon>
        <taxon>Gammaproteobacteria</taxon>
        <taxon>Chromatiales</taxon>
        <taxon>Ectothiorhodospiraceae</taxon>
        <taxon>Thioalkalivibrio</taxon>
    </lineage>
</organism>
<dbReference type="PROSITE" id="PS51257">
    <property type="entry name" value="PROKAR_LIPOPROTEIN"/>
    <property type="match status" value="1"/>
</dbReference>
<keyword evidence="1" id="KW-0472">Membrane</keyword>
<name>L0DUL6_THIND</name>
<dbReference type="eggNOG" id="COG2128">
    <property type="taxonomic scope" value="Bacteria"/>
</dbReference>
<accession>L0DUL6</accession>
<sequence>MLNRPVSRRSVLRGVVGLGGMALIGCSGPMVTGNGPAPRFPVLAGQRHAPLALDVYAGDLREAGVARDAIPRIENPEFISASTGSAWLDDDDIVFGFVHAGDARAYPQRIMVWHEVVNDTVAGLPVAITYCPMVADILCIERGTEVFAVSGKLVNSNLTIYDNQTLSYFPQMFGIAVKGEHHGRALVERPVVWTTWGQWRALHPETRVMAQPTQWGRDYNRDPYGSYNPVSGYYAEHEPPMFTPINSDDRAPPKAIFVGARMSDRAVAFSLDRLRTEGRLEVNAHGEDFTALYDSALDTGYIYRGRMSRTPALSGGFPDRIASGAIDGTEPVNGFQANWFAWAGYYPDVVAVL</sequence>
<dbReference type="OrthoDB" id="9806357at2"/>
<dbReference type="InterPro" id="IPR006311">
    <property type="entry name" value="TAT_signal"/>
</dbReference>
<feature type="transmembrane region" description="Helical" evidence="1">
    <location>
        <begin position="12"/>
        <end position="31"/>
    </location>
</feature>
<dbReference type="STRING" id="1255043.TVNIR_1001"/>
<dbReference type="InterPro" id="IPR021516">
    <property type="entry name" value="DUF3179"/>
</dbReference>
<proteinExistence type="predicted"/>
<evidence type="ECO:0000256" key="1">
    <source>
        <dbReference type="SAM" id="Phobius"/>
    </source>
</evidence>
<dbReference type="HOGENOM" id="CLU_037493_0_0_6"/>
<protein>
    <recommendedName>
        <fullName evidence="4">DUF3179 domain-containing protein</fullName>
    </recommendedName>
</protein>
<keyword evidence="3" id="KW-1185">Reference proteome</keyword>
<dbReference type="KEGG" id="tni:TVNIR_1001"/>
<evidence type="ECO:0000313" key="3">
    <source>
        <dbReference type="Proteomes" id="UP000010809"/>
    </source>
</evidence>